<protein>
    <submittedName>
        <fullName evidence="1">Uncharacterized protein</fullName>
    </submittedName>
</protein>
<keyword evidence="2" id="KW-1185">Reference proteome</keyword>
<organism evidence="1 2">
    <name type="scientific">Zophobas morio</name>
    <dbReference type="NCBI Taxonomy" id="2755281"/>
    <lineage>
        <taxon>Eukaryota</taxon>
        <taxon>Metazoa</taxon>
        <taxon>Ecdysozoa</taxon>
        <taxon>Arthropoda</taxon>
        <taxon>Hexapoda</taxon>
        <taxon>Insecta</taxon>
        <taxon>Pterygota</taxon>
        <taxon>Neoptera</taxon>
        <taxon>Endopterygota</taxon>
        <taxon>Coleoptera</taxon>
        <taxon>Polyphaga</taxon>
        <taxon>Cucujiformia</taxon>
        <taxon>Tenebrionidae</taxon>
        <taxon>Zophobas</taxon>
    </lineage>
</organism>
<name>A0AA38INV4_9CUCU</name>
<gene>
    <name evidence="1" type="ORF">Zmor_009370</name>
</gene>
<evidence type="ECO:0000313" key="2">
    <source>
        <dbReference type="Proteomes" id="UP001168821"/>
    </source>
</evidence>
<accession>A0AA38INV4</accession>
<reference evidence="1" key="1">
    <citation type="journal article" date="2023" name="G3 (Bethesda)">
        <title>Whole genome assemblies of Zophobas morio and Tenebrio molitor.</title>
        <authorList>
            <person name="Kaur S."/>
            <person name="Stinson S.A."/>
            <person name="diCenzo G.C."/>
        </authorList>
    </citation>
    <scope>NUCLEOTIDE SEQUENCE</scope>
    <source>
        <strain evidence="1">QUZm001</strain>
    </source>
</reference>
<dbReference type="EMBL" id="JALNTZ010000003">
    <property type="protein sequence ID" value="KAJ3657581.1"/>
    <property type="molecule type" value="Genomic_DNA"/>
</dbReference>
<comment type="caution">
    <text evidence="1">The sequence shown here is derived from an EMBL/GenBank/DDBJ whole genome shotgun (WGS) entry which is preliminary data.</text>
</comment>
<dbReference type="AlphaFoldDB" id="A0AA38INV4"/>
<dbReference type="Proteomes" id="UP001168821">
    <property type="component" value="Unassembled WGS sequence"/>
</dbReference>
<evidence type="ECO:0000313" key="1">
    <source>
        <dbReference type="EMBL" id="KAJ3657581.1"/>
    </source>
</evidence>
<sequence length="151" mass="17706">MRKNVPLDVCTAAVPFLPRRKMWNSTAILLSRSSRVFRKSIPSPNRHGSPQLLHNYDKTQKCCMLLHNTSFTCRIPRYLFNRRAVSDEMQLQDRLLQDRSSFEARLHSSLIQYYDTASLLVISTTNCARSVYVDGFITISRRHYCRYRCLI</sequence>
<proteinExistence type="predicted"/>